<dbReference type="EMBL" id="PGCJ01000641">
    <property type="protein sequence ID" value="PLW25175.1"/>
    <property type="molecule type" value="Genomic_DNA"/>
</dbReference>
<feature type="non-terminal residue" evidence="2">
    <location>
        <position position="64"/>
    </location>
</feature>
<proteinExistence type="predicted"/>
<dbReference type="AlphaFoldDB" id="A0A2N5TI59"/>
<reference evidence="2 3" key="1">
    <citation type="submission" date="2017-11" db="EMBL/GenBank/DDBJ databases">
        <title>De novo assembly and phasing of dikaryotic genomes from two isolates of Puccinia coronata f. sp. avenae, the causal agent of oat crown rust.</title>
        <authorList>
            <person name="Miller M.E."/>
            <person name="Zhang Y."/>
            <person name="Omidvar V."/>
            <person name="Sperschneider J."/>
            <person name="Schwessinger B."/>
            <person name="Raley C."/>
            <person name="Palmer J.M."/>
            <person name="Garnica D."/>
            <person name="Upadhyaya N."/>
            <person name="Rathjen J."/>
            <person name="Taylor J.M."/>
            <person name="Park R.F."/>
            <person name="Dodds P.N."/>
            <person name="Hirsch C.D."/>
            <person name="Kianian S.F."/>
            <person name="Figueroa M."/>
        </authorList>
    </citation>
    <scope>NUCLEOTIDE SEQUENCE [LARGE SCALE GENOMIC DNA]</scope>
    <source>
        <strain evidence="2">12NC29</strain>
    </source>
</reference>
<name>A0A2N5TI59_9BASI</name>
<dbReference type="Proteomes" id="UP000235388">
    <property type="component" value="Unassembled WGS sequence"/>
</dbReference>
<protein>
    <submittedName>
        <fullName evidence="2">Uncharacterized protein</fullName>
    </submittedName>
</protein>
<gene>
    <name evidence="2" type="ORF">PCANC_26237</name>
</gene>
<feature type="compositionally biased region" description="Low complexity" evidence="1">
    <location>
        <begin position="21"/>
        <end position="32"/>
    </location>
</feature>
<feature type="region of interest" description="Disordered" evidence="1">
    <location>
        <begin position="1"/>
        <end position="41"/>
    </location>
</feature>
<accession>A0A2N5TI59</accession>
<comment type="caution">
    <text evidence="2">The sequence shown here is derived from an EMBL/GenBank/DDBJ whole genome shotgun (WGS) entry which is preliminary data.</text>
</comment>
<evidence type="ECO:0000313" key="2">
    <source>
        <dbReference type="EMBL" id="PLW25175.1"/>
    </source>
</evidence>
<evidence type="ECO:0000313" key="3">
    <source>
        <dbReference type="Proteomes" id="UP000235388"/>
    </source>
</evidence>
<keyword evidence="3" id="KW-1185">Reference proteome</keyword>
<evidence type="ECO:0000256" key="1">
    <source>
        <dbReference type="SAM" id="MobiDB-lite"/>
    </source>
</evidence>
<organism evidence="2 3">
    <name type="scientific">Puccinia coronata f. sp. avenae</name>
    <dbReference type="NCBI Taxonomy" id="200324"/>
    <lineage>
        <taxon>Eukaryota</taxon>
        <taxon>Fungi</taxon>
        <taxon>Dikarya</taxon>
        <taxon>Basidiomycota</taxon>
        <taxon>Pucciniomycotina</taxon>
        <taxon>Pucciniomycetes</taxon>
        <taxon>Pucciniales</taxon>
        <taxon>Pucciniaceae</taxon>
        <taxon>Puccinia</taxon>
    </lineage>
</organism>
<sequence length="64" mass="6904">MTNSKISKLFAVKPSDSTPHSGAAGSQAAGPGLKTAGIQQLKPPRTDSNYLDWKFFMAIYLQFS</sequence>